<evidence type="ECO:0000313" key="1">
    <source>
        <dbReference type="EMBL" id="ESR41083.1"/>
    </source>
</evidence>
<dbReference type="InParanoid" id="V4S169"/>
<proteinExistence type="predicted"/>
<dbReference type="EMBL" id="KI536925">
    <property type="protein sequence ID" value="ESR41083.1"/>
    <property type="molecule type" value="Genomic_DNA"/>
</dbReference>
<protein>
    <recommendedName>
        <fullName evidence="3">Retrotransposon gag domain-containing protein</fullName>
    </recommendedName>
</protein>
<accession>V4S169</accession>
<gene>
    <name evidence="1" type="ORF">CICLE_v10027355mg</name>
</gene>
<reference evidence="1 2" key="1">
    <citation type="submission" date="2013-10" db="EMBL/GenBank/DDBJ databases">
        <authorList>
            <consortium name="International Citrus Genome Consortium"/>
            <person name="Jenkins J."/>
            <person name="Schmutz J."/>
            <person name="Prochnik S."/>
            <person name="Rokhsar D."/>
            <person name="Gmitter F."/>
            <person name="Ollitrault P."/>
            <person name="Machado M."/>
            <person name="Talon M."/>
            <person name="Wincker P."/>
            <person name="Jaillon O."/>
            <person name="Morgante M."/>
        </authorList>
    </citation>
    <scope>NUCLEOTIDE SEQUENCE</scope>
    <source>
        <strain evidence="2">cv. Clemenules</strain>
    </source>
</reference>
<keyword evidence="2" id="KW-1185">Reference proteome</keyword>
<feature type="non-terminal residue" evidence="1">
    <location>
        <position position="1"/>
    </location>
</feature>
<evidence type="ECO:0000313" key="2">
    <source>
        <dbReference type="Proteomes" id="UP000030687"/>
    </source>
</evidence>
<sequence length="204" mass="23933">VMTLLQHQNQNAQDMKYSLLPPCLEEIKHKPYLESYRCSQFILFEVWKGNPREHISHYIDTLGQYAIDPKLRLREYSKSLSGHAYTCEMASKFCQRYFQTEDQITMEDLNAALQGPKEGLVDYFKRFRNLALDCYQSKSKEELVHICIDNMVNNQRVFLKNHGILTFSLLLEKASRIVLSTRAIPTLKRWQAPQAAIAERRFQP</sequence>
<dbReference type="OMA" id="TCEMASK"/>
<dbReference type="Gramene" id="ESR41083">
    <property type="protein sequence ID" value="ESR41083"/>
    <property type="gene ID" value="CICLE_v10027355mg"/>
</dbReference>
<dbReference type="KEGG" id="cic:CICLE_v10027355mg"/>
<name>V4S169_CITCL</name>
<dbReference type="AlphaFoldDB" id="V4S169"/>
<evidence type="ECO:0008006" key="3">
    <source>
        <dbReference type="Google" id="ProtNLM"/>
    </source>
</evidence>
<dbReference type="eggNOG" id="ENOG502RVA9">
    <property type="taxonomic scope" value="Eukaryota"/>
</dbReference>
<organism evidence="1 2">
    <name type="scientific">Citrus clementina</name>
    <name type="common">Clementine</name>
    <name type="synonym">Citrus deliciosa x Citrus sinensis</name>
    <dbReference type="NCBI Taxonomy" id="85681"/>
    <lineage>
        <taxon>Eukaryota</taxon>
        <taxon>Viridiplantae</taxon>
        <taxon>Streptophyta</taxon>
        <taxon>Embryophyta</taxon>
        <taxon>Tracheophyta</taxon>
        <taxon>Spermatophyta</taxon>
        <taxon>Magnoliopsida</taxon>
        <taxon>eudicotyledons</taxon>
        <taxon>Gunneridae</taxon>
        <taxon>Pentapetalae</taxon>
        <taxon>rosids</taxon>
        <taxon>malvids</taxon>
        <taxon>Sapindales</taxon>
        <taxon>Rutaceae</taxon>
        <taxon>Aurantioideae</taxon>
        <taxon>Citrus</taxon>
    </lineage>
</organism>
<dbReference type="Proteomes" id="UP000030687">
    <property type="component" value="Unassembled WGS sequence"/>
</dbReference>